<dbReference type="GO" id="GO:0046872">
    <property type="term" value="F:metal ion binding"/>
    <property type="evidence" value="ECO:0007669"/>
    <property type="project" value="UniProtKB-KW"/>
</dbReference>
<keyword evidence="5" id="KW-0201">Cytochrome c-type biogenesis</keyword>
<name>B2IGU0_BEII9</name>
<evidence type="ECO:0000256" key="5">
    <source>
        <dbReference type="ARBA" id="ARBA00022748"/>
    </source>
</evidence>
<comment type="function">
    <text evidence="7">Possible subunit of a heme lyase.</text>
</comment>
<proteinExistence type="inferred from homology"/>
<keyword evidence="3 7" id="KW-0479">Metal-binding</keyword>
<dbReference type="InterPro" id="IPR005616">
    <property type="entry name" value="CcmH/CycL/Ccl2/NrfF_N"/>
</dbReference>
<dbReference type="EMBL" id="CP001016">
    <property type="protein sequence ID" value="ACB95851.1"/>
    <property type="molecule type" value="Genomic_DNA"/>
</dbReference>
<evidence type="ECO:0000256" key="1">
    <source>
        <dbReference type="ARBA" id="ARBA00010342"/>
    </source>
</evidence>
<dbReference type="RefSeq" id="WP_012385206.1">
    <property type="nucleotide sequence ID" value="NC_010581.1"/>
</dbReference>
<dbReference type="KEGG" id="bid:Bind_2233"/>
<dbReference type="HOGENOM" id="CLU_107187_2_0_5"/>
<evidence type="ECO:0000256" key="6">
    <source>
        <dbReference type="ARBA" id="ARBA00023004"/>
    </source>
</evidence>
<keyword evidence="10" id="KW-1185">Reference proteome</keyword>
<dbReference type="eggNOG" id="COG3088">
    <property type="taxonomic scope" value="Bacteria"/>
</dbReference>
<protein>
    <recommendedName>
        <fullName evidence="7">Cytochrome c-type biogenesis protein</fullName>
    </recommendedName>
</protein>
<dbReference type="Gene3D" id="1.10.8.640">
    <property type="entry name" value="Cytochrome C biogenesis protein"/>
    <property type="match status" value="1"/>
</dbReference>
<dbReference type="Pfam" id="PF03918">
    <property type="entry name" value="CcmH"/>
    <property type="match status" value="1"/>
</dbReference>
<evidence type="ECO:0000256" key="3">
    <source>
        <dbReference type="ARBA" id="ARBA00022723"/>
    </source>
</evidence>
<dbReference type="PANTHER" id="PTHR47870:SF1">
    <property type="entry name" value="CYTOCHROME C-TYPE BIOGENESIS PROTEIN CCMH"/>
    <property type="match status" value="1"/>
</dbReference>
<organism evidence="9 10">
    <name type="scientific">Beijerinckia indica subsp. indica (strain ATCC 9039 / DSM 1715 / NCIMB 8712)</name>
    <dbReference type="NCBI Taxonomy" id="395963"/>
    <lineage>
        <taxon>Bacteria</taxon>
        <taxon>Pseudomonadati</taxon>
        <taxon>Pseudomonadota</taxon>
        <taxon>Alphaproteobacteria</taxon>
        <taxon>Hyphomicrobiales</taxon>
        <taxon>Beijerinckiaceae</taxon>
        <taxon>Beijerinckia</taxon>
    </lineage>
</organism>
<dbReference type="AlphaFoldDB" id="B2IGU0"/>
<keyword evidence="6 7" id="KW-0408">Iron</keyword>
<feature type="transmembrane region" description="Helical" evidence="7">
    <location>
        <begin position="121"/>
        <end position="141"/>
    </location>
</feature>
<dbReference type="Proteomes" id="UP000001695">
    <property type="component" value="Chromosome"/>
</dbReference>
<dbReference type="CDD" id="cd16378">
    <property type="entry name" value="CcmH_N"/>
    <property type="match status" value="1"/>
</dbReference>
<keyword evidence="7" id="KW-0472">Membrane</keyword>
<keyword evidence="7" id="KW-0812">Transmembrane</keyword>
<gene>
    <name evidence="9" type="ordered locus">Bind_2233</name>
</gene>
<dbReference type="PANTHER" id="PTHR47870">
    <property type="entry name" value="CYTOCHROME C-TYPE BIOGENESIS PROTEIN CCMH"/>
    <property type="match status" value="1"/>
</dbReference>
<feature type="domain" description="CcmH/CycL/Ccl2/NrfF N-terminal" evidence="8">
    <location>
        <begin position="28"/>
        <end position="168"/>
    </location>
</feature>
<dbReference type="GO" id="GO:0017004">
    <property type="term" value="P:cytochrome complex assembly"/>
    <property type="evidence" value="ECO:0007669"/>
    <property type="project" value="UniProtKB-KW"/>
</dbReference>
<evidence type="ECO:0000313" key="10">
    <source>
        <dbReference type="Proteomes" id="UP000001695"/>
    </source>
</evidence>
<dbReference type="STRING" id="395963.Bind_2233"/>
<dbReference type="GO" id="GO:0005886">
    <property type="term" value="C:plasma membrane"/>
    <property type="evidence" value="ECO:0007669"/>
    <property type="project" value="TreeGrafter"/>
</dbReference>
<keyword evidence="4 7" id="KW-0732">Signal</keyword>
<evidence type="ECO:0000256" key="7">
    <source>
        <dbReference type="RuleBase" id="RU364112"/>
    </source>
</evidence>
<evidence type="ECO:0000256" key="2">
    <source>
        <dbReference type="ARBA" id="ARBA00022617"/>
    </source>
</evidence>
<evidence type="ECO:0000259" key="8">
    <source>
        <dbReference type="Pfam" id="PF03918"/>
    </source>
</evidence>
<dbReference type="InterPro" id="IPR038297">
    <property type="entry name" value="CcmH/CycL/NrfF/Ccl2_sf"/>
</dbReference>
<evidence type="ECO:0000256" key="4">
    <source>
        <dbReference type="ARBA" id="ARBA00022729"/>
    </source>
</evidence>
<keyword evidence="7" id="KW-1133">Transmembrane helix</keyword>
<dbReference type="InterPro" id="IPR051263">
    <property type="entry name" value="C-type_cytochrome_biogenesis"/>
</dbReference>
<keyword evidence="2 7" id="KW-0349">Heme</keyword>
<sequence length="176" mass="19627">MSLFSFPLQTSRPHPRRLRTLCLALLILGTALPRAMAVEPDEILTDPKLEARARHLSAQLRCMVCQNESIDESHAELARDLRVLVREHLQAGESDDQIRAFLVTRYGPFILLQPPVETATLLLWGTPLLILLGGGLAIWLASRRRGAEDSHQAVPLDPAEQARLDALLTSQDEQRS</sequence>
<reference evidence="9 10" key="2">
    <citation type="journal article" date="2010" name="J. Bacteriol.">
        <title>Complete genome sequence of Beijerinckia indica subsp. indica.</title>
        <authorList>
            <person name="Tamas I."/>
            <person name="Dedysh S.N."/>
            <person name="Liesack W."/>
            <person name="Stott M.B."/>
            <person name="Alam M."/>
            <person name="Murrell J.C."/>
            <person name="Dunfield P.F."/>
        </authorList>
    </citation>
    <scope>NUCLEOTIDE SEQUENCE [LARGE SCALE GENOMIC DNA]</scope>
    <source>
        <strain evidence="10">ATCC 9039 / DSM 1715 / NCIMB 8712</strain>
    </source>
</reference>
<accession>B2IGU0</accession>
<comment type="similarity">
    <text evidence="1 7">Belongs to the CcmH/CycL/Ccl2/NrfF family.</text>
</comment>
<reference evidence="10" key="1">
    <citation type="submission" date="2008-03" db="EMBL/GenBank/DDBJ databases">
        <title>Complete sequence of chromosome of Beijerinckia indica subsp. indica ATCC 9039.</title>
        <authorList>
            <consortium name="US DOE Joint Genome Institute"/>
            <person name="Copeland A."/>
            <person name="Lucas S."/>
            <person name="Lapidus A."/>
            <person name="Glavina del Rio T."/>
            <person name="Dalin E."/>
            <person name="Tice H."/>
            <person name="Bruce D."/>
            <person name="Goodwin L."/>
            <person name="Pitluck S."/>
            <person name="LaButti K."/>
            <person name="Schmutz J."/>
            <person name="Larimer F."/>
            <person name="Land M."/>
            <person name="Hauser L."/>
            <person name="Kyrpides N."/>
            <person name="Mikhailova N."/>
            <person name="Dunfield P.F."/>
            <person name="Dedysh S.N."/>
            <person name="Liesack W."/>
            <person name="Saw J.H."/>
            <person name="Alam M."/>
            <person name="Chen Y."/>
            <person name="Murrell J.C."/>
            <person name="Richardson P."/>
        </authorList>
    </citation>
    <scope>NUCLEOTIDE SEQUENCE [LARGE SCALE GENOMIC DNA]</scope>
    <source>
        <strain evidence="10">ATCC 9039 / DSM 1715 / NCIMB 8712</strain>
    </source>
</reference>
<evidence type="ECO:0000313" key="9">
    <source>
        <dbReference type="EMBL" id="ACB95851.1"/>
    </source>
</evidence>
<dbReference type="OrthoDB" id="9804975at2"/>